<evidence type="ECO:0000256" key="4">
    <source>
        <dbReference type="ARBA" id="ARBA00022989"/>
    </source>
</evidence>
<dbReference type="PROSITE" id="PS50262">
    <property type="entry name" value="G_PROTEIN_RECEP_F1_2"/>
    <property type="match status" value="1"/>
</dbReference>
<comment type="caution">
    <text evidence="13">The sequence shown here is derived from an EMBL/GenBank/DDBJ whole genome shotgun (WGS) entry which is preliminary data.</text>
</comment>
<dbReference type="PANTHER" id="PTHR24246">
    <property type="entry name" value="OLFACTORY RECEPTOR AND ADENOSINE RECEPTOR"/>
    <property type="match status" value="1"/>
</dbReference>
<feature type="transmembrane region" description="Helical" evidence="11">
    <location>
        <begin position="29"/>
        <end position="51"/>
    </location>
</feature>
<evidence type="ECO:0000256" key="6">
    <source>
        <dbReference type="ARBA" id="ARBA00023136"/>
    </source>
</evidence>
<evidence type="ECO:0000256" key="10">
    <source>
        <dbReference type="RuleBase" id="RU000688"/>
    </source>
</evidence>
<dbReference type="EMBL" id="JAODUP010000171">
    <property type="protein sequence ID" value="KAK2158415.1"/>
    <property type="molecule type" value="Genomic_DNA"/>
</dbReference>
<keyword evidence="2" id="KW-1003">Cell membrane</keyword>
<dbReference type="AlphaFoldDB" id="A0AAD9JUE5"/>
<keyword evidence="7 10" id="KW-0675">Receptor</keyword>
<dbReference type="CDD" id="cd00637">
    <property type="entry name" value="7tm_classA_rhodopsin-like"/>
    <property type="match status" value="1"/>
</dbReference>
<dbReference type="SUPFAM" id="SSF81321">
    <property type="entry name" value="Family A G protein-coupled receptor-like"/>
    <property type="match status" value="1"/>
</dbReference>
<dbReference type="GO" id="GO:0004930">
    <property type="term" value="F:G protein-coupled receptor activity"/>
    <property type="evidence" value="ECO:0007669"/>
    <property type="project" value="UniProtKB-KW"/>
</dbReference>
<keyword evidence="3 10" id="KW-0812">Transmembrane</keyword>
<dbReference type="GO" id="GO:0005886">
    <property type="term" value="C:plasma membrane"/>
    <property type="evidence" value="ECO:0007669"/>
    <property type="project" value="UniProtKB-SubCell"/>
</dbReference>
<feature type="transmembrane region" description="Helical" evidence="11">
    <location>
        <begin position="143"/>
        <end position="167"/>
    </location>
</feature>
<feature type="transmembrane region" description="Helical" evidence="11">
    <location>
        <begin position="273"/>
        <end position="296"/>
    </location>
</feature>
<gene>
    <name evidence="13" type="ORF">LSH36_171g08014</name>
</gene>
<protein>
    <recommendedName>
        <fullName evidence="12">G-protein coupled receptors family 1 profile domain-containing protein</fullName>
    </recommendedName>
</protein>
<evidence type="ECO:0000313" key="13">
    <source>
        <dbReference type="EMBL" id="KAK2158415.1"/>
    </source>
</evidence>
<comment type="similarity">
    <text evidence="10">Belongs to the G-protein coupled receptor 1 family.</text>
</comment>
<name>A0AAD9JUE5_9ANNE</name>
<evidence type="ECO:0000256" key="1">
    <source>
        <dbReference type="ARBA" id="ARBA00004651"/>
    </source>
</evidence>
<feature type="transmembrane region" description="Helical" evidence="11">
    <location>
        <begin position="63"/>
        <end position="85"/>
    </location>
</feature>
<evidence type="ECO:0000256" key="11">
    <source>
        <dbReference type="SAM" id="Phobius"/>
    </source>
</evidence>
<proteinExistence type="inferred from homology"/>
<feature type="transmembrane region" description="Helical" evidence="11">
    <location>
        <begin position="187"/>
        <end position="214"/>
    </location>
</feature>
<evidence type="ECO:0000256" key="7">
    <source>
        <dbReference type="ARBA" id="ARBA00023170"/>
    </source>
</evidence>
<evidence type="ECO:0000256" key="2">
    <source>
        <dbReference type="ARBA" id="ARBA00022475"/>
    </source>
</evidence>
<dbReference type="PRINTS" id="PR00237">
    <property type="entry name" value="GPCRRHODOPSN"/>
</dbReference>
<dbReference type="PROSITE" id="PS00237">
    <property type="entry name" value="G_PROTEIN_RECEP_F1_1"/>
    <property type="match status" value="1"/>
</dbReference>
<organism evidence="13 14">
    <name type="scientific">Paralvinella palmiformis</name>
    <dbReference type="NCBI Taxonomy" id="53620"/>
    <lineage>
        <taxon>Eukaryota</taxon>
        <taxon>Metazoa</taxon>
        <taxon>Spiralia</taxon>
        <taxon>Lophotrochozoa</taxon>
        <taxon>Annelida</taxon>
        <taxon>Polychaeta</taxon>
        <taxon>Sedentaria</taxon>
        <taxon>Canalipalpata</taxon>
        <taxon>Terebellida</taxon>
        <taxon>Terebelliformia</taxon>
        <taxon>Alvinellidae</taxon>
        <taxon>Paralvinella</taxon>
    </lineage>
</organism>
<keyword evidence="5 10" id="KW-0297">G-protein coupled receptor</keyword>
<keyword evidence="6 11" id="KW-0472">Membrane</keyword>
<feature type="transmembrane region" description="Helical" evidence="11">
    <location>
        <begin position="235"/>
        <end position="261"/>
    </location>
</feature>
<feature type="transmembrane region" description="Helical" evidence="11">
    <location>
        <begin position="105"/>
        <end position="122"/>
    </location>
</feature>
<sequence>MDTVTDSVSTEMPAPVQQLPSRAYLVSKMAITILLAGFIIFGNSMTIYAVTRTKKLRKIPTNMYVIGLAIADTSVGFFIICIQTVHALTTNEVVIRNSVCWARAPYYTTIAVSTCTLLAIAIDRYIAIVHPLSYKTRMTTKRAIVVSALIWIAQLFVVGGTSCYYGTVVQISQIMTGNLVDLLPIPIFLGVVLPQVYLPVIGNIIVYSAIFVSIHSRKRVSDNADNKKPDKMAAAVTKMMMLILGYLLFAWLPYFCIAPLYGHDDIKPLWYIYLSHASIILLYTNSAVNPIIYSWMNRDFREAYKRILRCKRAATVEDSPNNTMKTDTAE</sequence>
<keyword evidence="8" id="KW-0325">Glycoprotein</keyword>
<feature type="domain" description="G-protein coupled receptors family 1 profile" evidence="12">
    <location>
        <begin position="42"/>
        <end position="293"/>
    </location>
</feature>
<dbReference type="PANTHER" id="PTHR24246:SF27">
    <property type="entry name" value="ADENOSINE RECEPTOR, ISOFORM A"/>
    <property type="match status" value="1"/>
</dbReference>
<dbReference type="Gene3D" id="1.20.1070.10">
    <property type="entry name" value="Rhodopsin 7-helix transmembrane proteins"/>
    <property type="match status" value="1"/>
</dbReference>
<dbReference type="Pfam" id="PF00001">
    <property type="entry name" value="7tm_1"/>
    <property type="match status" value="1"/>
</dbReference>
<evidence type="ECO:0000256" key="8">
    <source>
        <dbReference type="ARBA" id="ARBA00023180"/>
    </source>
</evidence>
<dbReference type="SMART" id="SM01381">
    <property type="entry name" value="7TM_GPCR_Srsx"/>
    <property type="match status" value="1"/>
</dbReference>
<keyword evidence="9 10" id="KW-0807">Transducer</keyword>
<dbReference type="InterPro" id="IPR017452">
    <property type="entry name" value="GPCR_Rhodpsn_7TM"/>
</dbReference>
<evidence type="ECO:0000256" key="5">
    <source>
        <dbReference type="ARBA" id="ARBA00023040"/>
    </source>
</evidence>
<dbReference type="InterPro" id="IPR000276">
    <property type="entry name" value="GPCR_Rhodpsn"/>
</dbReference>
<keyword evidence="14" id="KW-1185">Reference proteome</keyword>
<evidence type="ECO:0000256" key="3">
    <source>
        <dbReference type="ARBA" id="ARBA00022692"/>
    </source>
</evidence>
<reference evidence="13" key="1">
    <citation type="journal article" date="2023" name="Mol. Biol. Evol.">
        <title>Third-Generation Sequencing Reveals the Adaptive Role of the Epigenome in Three Deep-Sea Polychaetes.</title>
        <authorList>
            <person name="Perez M."/>
            <person name="Aroh O."/>
            <person name="Sun Y."/>
            <person name="Lan Y."/>
            <person name="Juniper S.K."/>
            <person name="Young C.R."/>
            <person name="Angers B."/>
            <person name="Qian P.Y."/>
        </authorList>
    </citation>
    <scope>NUCLEOTIDE SEQUENCE</scope>
    <source>
        <strain evidence="13">P08H-3</strain>
    </source>
</reference>
<keyword evidence="4 11" id="KW-1133">Transmembrane helix</keyword>
<dbReference type="Proteomes" id="UP001208570">
    <property type="component" value="Unassembled WGS sequence"/>
</dbReference>
<evidence type="ECO:0000313" key="14">
    <source>
        <dbReference type="Proteomes" id="UP001208570"/>
    </source>
</evidence>
<evidence type="ECO:0000259" key="12">
    <source>
        <dbReference type="PROSITE" id="PS50262"/>
    </source>
</evidence>
<comment type="subcellular location">
    <subcellularLocation>
        <location evidence="1">Cell membrane</location>
        <topology evidence="1">Multi-pass membrane protein</topology>
    </subcellularLocation>
</comment>
<accession>A0AAD9JUE5</accession>
<evidence type="ECO:0000256" key="9">
    <source>
        <dbReference type="ARBA" id="ARBA00023224"/>
    </source>
</evidence>